<dbReference type="AlphaFoldDB" id="A0A3M7SB94"/>
<gene>
    <name evidence="2" type="ORF">BpHYR1_050849</name>
</gene>
<evidence type="ECO:0000256" key="1">
    <source>
        <dbReference type="SAM" id="Phobius"/>
    </source>
</evidence>
<evidence type="ECO:0000313" key="3">
    <source>
        <dbReference type="Proteomes" id="UP000276133"/>
    </source>
</evidence>
<feature type="transmembrane region" description="Helical" evidence="1">
    <location>
        <begin position="99"/>
        <end position="122"/>
    </location>
</feature>
<dbReference type="EMBL" id="REGN01001703">
    <property type="protein sequence ID" value="RNA33084.1"/>
    <property type="molecule type" value="Genomic_DNA"/>
</dbReference>
<organism evidence="2 3">
    <name type="scientific">Brachionus plicatilis</name>
    <name type="common">Marine rotifer</name>
    <name type="synonym">Brachionus muelleri</name>
    <dbReference type="NCBI Taxonomy" id="10195"/>
    <lineage>
        <taxon>Eukaryota</taxon>
        <taxon>Metazoa</taxon>
        <taxon>Spiralia</taxon>
        <taxon>Gnathifera</taxon>
        <taxon>Rotifera</taxon>
        <taxon>Eurotatoria</taxon>
        <taxon>Monogononta</taxon>
        <taxon>Pseudotrocha</taxon>
        <taxon>Ploima</taxon>
        <taxon>Brachionidae</taxon>
        <taxon>Brachionus</taxon>
    </lineage>
</organism>
<dbReference type="Proteomes" id="UP000276133">
    <property type="component" value="Unassembled WGS sequence"/>
</dbReference>
<proteinExistence type="predicted"/>
<keyword evidence="3" id="KW-1185">Reference proteome</keyword>
<keyword evidence="1" id="KW-1133">Transmembrane helix</keyword>
<keyword evidence="1" id="KW-0472">Membrane</keyword>
<protein>
    <submittedName>
        <fullName evidence="2">Uncharacterized protein</fullName>
    </submittedName>
</protein>
<accession>A0A3M7SB94</accession>
<evidence type="ECO:0000313" key="2">
    <source>
        <dbReference type="EMBL" id="RNA33084.1"/>
    </source>
</evidence>
<name>A0A3M7SB94_BRAPC</name>
<comment type="caution">
    <text evidence="2">The sequence shown here is derived from an EMBL/GenBank/DDBJ whole genome shotgun (WGS) entry which is preliminary data.</text>
</comment>
<feature type="transmembrane region" description="Helical" evidence="1">
    <location>
        <begin position="6"/>
        <end position="23"/>
    </location>
</feature>
<sequence length="128" mass="14031">MGKNTAISFVAPFIPKIFFLICNKNNNLSFQKRIISITKKFYEHISMKNISMKRGSVSKGGLDSLVALNSCGLLLGKRPFLIILAIGPFKSTTKLGSTFFLYASLCLLPLVCMSLALGSLNLQSHSLQ</sequence>
<keyword evidence="1" id="KW-0812">Transmembrane</keyword>
<reference evidence="2 3" key="1">
    <citation type="journal article" date="2018" name="Sci. Rep.">
        <title>Genomic signatures of local adaptation to the degree of environmental predictability in rotifers.</title>
        <authorList>
            <person name="Franch-Gras L."/>
            <person name="Hahn C."/>
            <person name="Garcia-Roger E.M."/>
            <person name="Carmona M.J."/>
            <person name="Serra M."/>
            <person name="Gomez A."/>
        </authorList>
    </citation>
    <scope>NUCLEOTIDE SEQUENCE [LARGE SCALE GENOMIC DNA]</scope>
    <source>
        <strain evidence="2">HYR1</strain>
    </source>
</reference>